<protein>
    <submittedName>
        <fullName evidence="1">Uncharacterized protein</fullName>
    </submittedName>
</protein>
<accession>A0AA88C4R2</accession>
<evidence type="ECO:0000313" key="1">
    <source>
        <dbReference type="EMBL" id="GGY56907.1"/>
    </source>
</evidence>
<name>A0AA88C4R2_9BURK</name>
<dbReference type="Proteomes" id="UP000628442">
    <property type="component" value="Unassembled WGS sequence"/>
</dbReference>
<dbReference type="RefSeq" id="WP_165497747.1">
    <property type="nucleotide sequence ID" value="NZ_BMWV01000011.1"/>
</dbReference>
<organism evidence="1 2">
    <name type="scientific">Pseudoduganella albidiflava</name>
    <dbReference type="NCBI Taxonomy" id="321983"/>
    <lineage>
        <taxon>Bacteria</taxon>
        <taxon>Pseudomonadati</taxon>
        <taxon>Pseudomonadota</taxon>
        <taxon>Betaproteobacteria</taxon>
        <taxon>Burkholderiales</taxon>
        <taxon>Oxalobacteraceae</taxon>
        <taxon>Telluria group</taxon>
        <taxon>Pseudoduganella</taxon>
    </lineage>
</organism>
<reference evidence="1" key="2">
    <citation type="submission" date="2022-12" db="EMBL/GenBank/DDBJ databases">
        <authorList>
            <person name="Sun Q."/>
            <person name="Kim S."/>
        </authorList>
    </citation>
    <scope>NUCLEOTIDE SEQUENCE</scope>
    <source>
        <strain evidence="1">KCTC 12343</strain>
    </source>
</reference>
<reference evidence="1" key="1">
    <citation type="journal article" date="2014" name="Int. J. Syst. Evol. Microbiol.">
        <title>Complete genome sequence of Corynebacterium casei LMG S-19264T (=DSM 44701T), isolated from a smear-ripened cheese.</title>
        <authorList>
            <consortium name="US DOE Joint Genome Institute (JGI-PGF)"/>
            <person name="Walter F."/>
            <person name="Albersmeier A."/>
            <person name="Kalinowski J."/>
            <person name="Ruckert C."/>
        </authorList>
    </citation>
    <scope>NUCLEOTIDE SEQUENCE</scope>
    <source>
        <strain evidence="1">KCTC 12343</strain>
    </source>
</reference>
<evidence type="ECO:0000313" key="2">
    <source>
        <dbReference type="Proteomes" id="UP000628442"/>
    </source>
</evidence>
<gene>
    <name evidence="1" type="ORF">GCM10007387_44330</name>
</gene>
<sequence>MIEKADARGFVLSGYEIALENEQPVYVEQVWLLRPLTAADSLWLTADPSSF</sequence>
<dbReference type="AlphaFoldDB" id="A0AA88C4R2"/>
<dbReference type="EMBL" id="BMWV01000011">
    <property type="protein sequence ID" value="GGY56907.1"/>
    <property type="molecule type" value="Genomic_DNA"/>
</dbReference>
<comment type="caution">
    <text evidence="1">The sequence shown here is derived from an EMBL/GenBank/DDBJ whole genome shotgun (WGS) entry which is preliminary data.</text>
</comment>
<proteinExistence type="predicted"/>